<dbReference type="InterPro" id="IPR020574">
    <property type="entry name" value="Ribosomal_uS9_CS"/>
</dbReference>
<keyword evidence="2 5" id="KW-0689">Ribosomal protein</keyword>
<dbReference type="GO" id="GO:0003735">
    <property type="term" value="F:structural constituent of ribosome"/>
    <property type="evidence" value="ECO:0007669"/>
    <property type="project" value="InterPro"/>
</dbReference>
<sequence length="146" mass="16534">MEEKAAINSVQCFGRKKTAVAVTHCKAGKGLIKVNGVPIDLVKPEVLRYKAVEPMLLVGREVFGAVDMRIRVRGGGKTSQIYAIRQSIAKALVAYHQKYVDEYSKKKLKDTFIRYDRTLLVTDPRRCEPKKFGGRGARARFQKSYR</sequence>
<keyword evidence="3 5" id="KW-0687">Ribonucleoprotein</keyword>
<dbReference type="Gene3D" id="3.30.230.10">
    <property type="match status" value="1"/>
</dbReference>
<dbReference type="InterPro" id="IPR020568">
    <property type="entry name" value="Ribosomal_Su5_D2-typ_SF"/>
</dbReference>
<dbReference type="GO" id="GO:0006412">
    <property type="term" value="P:translation"/>
    <property type="evidence" value="ECO:0007669"/>
    <property type="project" value="InterPro"/>
</dbReference>
<organism evidence="6 7">
    <name type="scientific">Vanilla planifolia</name>
    <name type="common">Vanilla</name>
    <dbReference type="NCBI Taxonomy" id="51239"/>
    <lineage>
        <taxon>Eukaryota</taxon>
        <taxon>Viridiplantae</taxon>
        <taxon>Streptophyta</taxon>
        <taxon>Embryophyta</taxon>
        <taxon>Tracheophyta</taxon>
        <taxon>Spermatophyta</taxon>
        <taxon>Magnoliopsida</taxon>
        <taxon>Liliopsida</taxon>
        <taxon>Asparagales</taxon>
        <taxon>Orchidaceae</taxon>
        <taxon>Vanilloideae</taxon>
        <taxon>Vanilleae</taxon>
        <taxon>Vanilla</taxon>
    </lineage>
</organism>
<comment type="similarity">
    <text evidence="1 5">Belongs to the universal ribosomal protein uS9 family.</text>
</comment>
<dbReference type="AlphaFoldDB" id="A0A835V080"/>
<name>A0A835V080_VANPL</name>
<dbReference type="PANTHER" id="PTHR21569:SF16">
    <property type="entry name" value="RIBOSOMAL PROTEIN S16"/>
    <property type="match status" value="1"/>
</dbReference>
<dbReference type="Proteomes" id="UP000639772">
    <property type="component" value="Unassembled WGS sequence"/>
</dbReference>
<dbReference type="Pfam" id="PF00380">
    <property type="entry name" value="Ribosomal_S9"/>
    <property type="match status" value="1"/>
</dbReference>
<dbReference type="SUPFAM" id="SSF54211">
    <property type="entry name" value="Ribosomal protein S5 domain 2-like"/>
    <property type="match status" value="1"/>
</dbReference>
<dbReference type="FunFam" id="3.30.230.10:FF:000007">
    <property type="entry name" value="40S ribosomal protein S16"/>
    <property type="match status" value="1"/>
</dbReference>
<comment type="caution">
    <text evidence="6">The sequence shown here is derived from an EMBL/GenBank/DDBJ whole genome shotgun (WGS) entry which is preliminary data.</text>
</comment>
<evidence type="ECO:0000313" key="7">
    <source>
        <dbReference type="Proteomes" id="UP000639772"/>
    </source>
</evidence>
<protein>
    <recommendedName>
        <fullName evidence="4">40S ribosomal protein S16</fullName>
    </recommendedName>
</protein>
<dbReference type="GO" id="GO:0022627">
    <property type="term" value="C:cytosolic small ribosomal subunit"/>
    <property type="evidence" value="ECO:0007669"/>
    <property type="project" value="TreeGrafter"/>
</dbReference>
<reference evidence="6 7" key="1">
    <citation type="journal article" date="2020" name="Nat. Food">
        <title>A phased Vanilla planifolia genome enables genetic improvement of flavour and production.</title>
        <authorList>
            <person name="Hasing T."/>
            <person name="Tang H."/>
            <person name="Brym M."/>
            <person name="Khazi F."/>
            <person name="Huang T."/>
            <person name="Chambers A.H."/>
        </authorList>
    </citation>
    <scope>NUCLEOTIDE SEQUENCE [LARGE SCALE GENOMIC DNA]</scope>
    <source>
        <tissue evidence="6">Leaf</tissue>
    </source>
</reference>
<dbReference type="OrthoDB" id="593926at2759"/>
<gene>
    <name evidence="6" type="ORF">HPP92_010583</name>
</gene>
<evidence type="ECO:0000256" key="5">
    <source>
        <dbReference type="RuleBase" id="RU003815"/>
    </source>
</evidence>
<dbReference type="GO" id="GO:0003723">
    <property type="term" value="F:RNA binding"/>
    <property type="evidence" value="ECO:0007669"/>
    <property type="project" value="TreeGrafter"/>
</dbReference>
<dbReference type="PROSITE" id="PS00360">
    <property type="entry name" value="RIBOSOMAL_S9"/>
    <property type="match status" value="1"/>
</dbReference>
<dbReference type="NCBIfam" id="NF001749">
    <property type="entry name" value="PRK00474.1"/>
    <property type="match status" value="1"/>
</dbReference>
<evidence type="ECO:0000313" key="6">
    <source>
        <dbReference type="EMBL" id="KAG0482499.1"/>
    </source>
</evidence>
<dbReference type="GO" id="GO:0000462">
    <property type="term" value="P:maturation of SSU-rRNA from tricistronic rRNA transcript (SSU-rRNA, 5.8S rRNA, LSU-rRNA)"/>
    <property type="evidence" value="ECO:0007669"/>
    <property type="project" value="TreeGrafter"/>
</dbReference>
<dbReference type="InterPro" id="IPR000754">
    <property type="entry name" value="Ribosomal_uS9"/>
</dbReference>
<accession>A0A835V080</accession>
<proteinExistence type="inferred from homology"/>
<evidence type="ECO:0000256" key="3">
    <source>
        <dbReference type="ARBA" id="ARBA00023274"/>
    </source>
</evidence>
<evidence type="ECO:0000256" key="2">
    <source>
        <dbReference type="ARBA" id="ARBA00022980"/>
    </source>
</evidence>
<dbReference type="InterPro" id="IPR014721">
    <property type="entry name" value="Ribsml_uS5_D2-typ_fold_subgr"/>
</dbReference>
<dbReference type="PANTHER" id="PTHR21569">
    <property type="entry name" value="RIBOSOMAL PROTEIN S9"/>
    <property type="match status" value="1"/>
</dbReference>
<evidence type="ECO:0000256" key="1">
    <source>
        <dbReference type="ARBA" id="ARBA00005251"/>
    </source>
</evidence>
<evidence type="ECO:0000256" key="4">
    <source>
        <dbReference type="ARBA" id="ARBA00043019"/>
    </source>
</evidence>
<dbReference type="EMBL" id="JADCNM010000005">
    <property type="protein sequence ID" value="KAG0482499.1"/>
    <property type="molecule type" value="Genomic_DNA"/>
</dbReference>